<dbReference type="PANTHER" id="PTHR44733:SF1">
    <property type="entry name" value="DNAJ HOMOLOG SUBFAMILY C MEMBER 22"/>
    <property type="match status" value="1"/>
</dbReference>
<dbReference type="PRINTS" id="PR00625">
    <property type="entry name" value="JDOMAIN"/>
</dbReference>
<protein>
    <recommendedName>
        <fullName evidence="2">J domain-containing protein</fullName>
    </recommendedName>
</protein>
<feature type="domain" description="J" evidence="2">
    <location>
        <begin position="8"/>
        <end position="77"/>
    </location>
</feature>
<name>A0A4Y2NLH8_ARAVE</name>
<evidence type="ECO:0000313" key="3">
    <source>
        <dbReference type="EMBL" id="GBN39529.1"/>
    </source>
</evidence>
<sequence>MESRGVGHFGGVLGLDGSPTQQEITARYRKLSREWHPDKHKDPEQKQIAQEKFIEIQQAYEILSKMKSGRVAQNVKNQDTEESYTDQHFFQHEDL</sequence>
<accession>A0A4Y2NLH8</accession>
<dbReference type="PANTHER" id="PTHR44733">
    <property type="entry name" value="DNAJ HOMOLOG SUBFAMILY C MEMBER 22"/>
    <property type="match status" value="1"/>
</dbReference>
<feature type="region of interest" description="Disordered" evidence="1">
    <location>
        <begin position="73"/>
        <end position="95"/>
    </location>
</feature>
<gene>
    <name evidence="3" type="ORF">AVEN_271009_1</name>
</gene>
<dbReference type="SMART" id="SM00271">
    <property type="entry name" value="DnaJ"/>
    <property type="match status" value="1"/>
</dbReference>
<proteinExistence type="predicted"/>
<dbReference type="Gene3D" id="1.10.287.110">
    <property type="entry name" value="DnaJ domain"/>
    <property type="match status" value="1"/>
</dbReference>
<dbReference type="PROSITE" id="PS50076">
    <property type="entry name" value="DNAJ_2"/>
    <property type="match status" value="1"/>
</dbReference>
<evidence type="ECO:0000256" key="1">
    <source>
        <dbReference type="SAM" id="MobiDB-lite"/>
    </source>
</evidence>
<organism evidence="3 4">
    <name type="scientific">Araneus ventricosus</name>
    <name type="common">Orbweaver spider</name>
    <name type="synonym">Epeira ventricosa</name>
    <dbReference type="NCBI Taxonomy" id="182803"/>
    <lineage>
        <taxon>Eukaryota</taxon>
        <taxon>Metazoa</taxon>
        <taxon>Ecdysozoa</taxon>
        <taxon>Arthropoda</taxon>
        <taxon>Chelicerata</taxon>
        <taxon>Arachnida</taxon>
        <taxon>Araneae</taxon>
        <taxon>Araneomorphae</taxon>
        <taxon>Entelegynae</taxon>
        <taxon>Araneoidea</taxon>
        <taxon>Araneidae</taxon>
        <taxon>Araneus</taxon>
    </lineage>
</organism>
<keyword evidence="4" id="KW-1185">Reference proteome</keyword>
<reference evidence="3 4" key="1">
    <citation type="journal article" date="2019" name="Sci. Rep.">
        <title>Orb-weaving spider Araneus ventricosus genome elucidates the spidroin gene catalogue.</title>
        <authorList>
            <person name="Kono N."/>
            <person name="Nakamura H."/>
            <person name="Ohtoshi R."/>
            <person name="Moran D.A.P."/>
            <person name="Shinohara A."/>
            <person name="Yoshida Y."/>
            <person name="Fujiwara M."/>
            <person name="Mori M."/>
            <person name="Tomita M."/>
            <person name="Arakawa K."/>
        </authorList>
    </citation>
    <scope>NUCLEOTIDE SEQUENCE [LARGE SCALE GENOMIC DNA]</scope>
</reference>
<dbReference type="GO" id="GO:0016020">
    <property type="term" value="C:membrane"/>
    <property type="evidence" value="ECO:0007669"/>
    <property type="project" value="TreeGrafter"/>
</dbReference>
<dbReference type="InterPro" id="IPR036869">
    <property type="entry name" value="J_dom_sf"/>
</dbReference>
<dbReference type="CDD" id="cd06257">
    <property type="entry name" value="DnaJ"/>
    <property type="match status" value="1"/>
</dbReference>
<dbReference type="Pfam" id="PF00226">
    <property type="entry name" value="DnaJ"/>
    <property type="match status" value="1"/>
</dbReference>
<comment type="caution">
    <text evidence="3">The sequence shown here is derived from an EMBL/GenBank/DDBJ whole genome shotgun (WGS) entry which is preliminary data.</text>
</comment>
<dbReference type="SUPFAM" id="SSF46565">
    <property type="entry name" value="Chaperone J-domain"/>
    <property type="match status" value="1"/>
</dbReference>
<dbReference type="EMBL" id="BGPR01009361">
    <property type="protein sequence ID" value="GBN39529.1"/>
    <property type="molecule type" value="Genomic_DNA"/>
</dbReference>
<dbReference type="OrthoDB" id="10262359at2759"/>
<evidence type="ECO:0000259" key="2">
    <source>
        <dbReference type="PROSITE" id="PS50076"/>
    </source>
</evidence>
<dbReference type="InterPro" id="IPR001623">
    <property type="entry name" value="DnaJ_domain"/>
</dbReference>
<dbReference type="AlphaFoldDB" id="A0A4Y2NLH8"/>
<feature type="region of interest" description="Disordered" evidence="1">
    <location>
        <begin position="1"/>
        <end position="21"/>
    </location>
</feature>
<dbReference type="Proteomes" id="UP000499080">
    <property type="component" value="Unassembled WGS sequence"/>
</dbReference>
<evidence type="ECO:0000313" key="4">
    <source>
        <dbReference type="Proteomes" id="UP000499080"/>
    </source>
</evidence>